<dbReference type="KEGG" id="bhy:BHWA1_02434"/>
<accession>A0A3B6VK05</accession>
<evidence type="ECO:0000313" key="2">
    <source>
        <dbReference type="Proteomes" id="UP000001803"/>
    </source>
</evidence>
<name>A0A3B6VK05_BRAHW</name>
<gene>
    <name evidence="1" type="ordered locus">BHWA1_02434</name>
</gene>
<evidence type="ECO:0000313" key="1">
    <source>
        <dbReference type="EMBL" id="ACN84888.1"/>
    </source>
</evidence>
<dbReference type="AlphaFoldDB" id="A0A3B6VK05"/>
<keyword evidence="2" id="KW-1185">Reference proteome</keyword>
<reference evidence="1 2" key="1">
    <citation type="journal article" date="2009" name="PLoS ONE">
        <title>Genome sequence of the pathogenic intestinal spirochete Brachyspira hyodysenteriae reveals adaptations to its lifestyle in the porcine large intestine.</title>
        <authorList>
            <person name="Bellgard M.I."/>
            <person name="Wanchanthuek P."/>
            <person name="La T."/>
            <person name="Ryan K."/>
            <person name="Moolhuijzen P."/>
            <person name="Albertyn Z."/>
            <person name="Shaban B."/>
            <person name="Motro Y."/>
            <person name="Dunn D.S."/>
            <person name="Schibeci D."/>
            <person name="Hunter A."/>
            <person name="Barrero R."/>
            <person name="Phillips N.D."/>
            <person name="Hampson D.J."/>
        </authorList>
    </citation>
    <scope>NUCLEOTIDE SEQUENCE [LARGE SCALE GENOMIC DNA]</scope>
    <source>
        <strain evidence="2">ATCC 49526 / WA1</strain>
    </source>
</reference>
<dbReference type="EMBL" id="CP001357">
    <property type="protein sequence ID" value="ACN84888.1"/>
    <property type="molecule type" value="Genomic_DNA"/>
</dbReference>
<sequence length="39" mass="4845">MKRLWLLLLIVKSCMIYGIQYKSIKNQYIENINIFYYNI</sequence>
<protein>
    <submittedName>
        <fullName evidence="1">Uncharacterized protein</fullName>
    </submittedName>
</protein>
<dbReference type="Proteomes" id="UP000001803">
    <property type="component" value="Chromosome"/>
</dbReference>
<dbReference type="STRING" id="565034.BHWA1_02434"/>
<organism evidence="1 2">
    <name type="scientific">Brachyspira hyodysenteriae (strain ATCC 49526 / WA1)</name>
    <dbReference type="NCBI Taxonomy" id="565034"/>
    <lineage>
        <taxon>Bacteria</taxon>
        <taxon>Pseudomonadati</taxon>
        <taxon>Spirochaetota</taxon>
        <taxon>Spirochaetia</taxon>
        <taxon>Brachyspirales</taxon>
        <taxon>Brachyspiraceae</taxon>
        <taxon>Brachyspira</taxon>
    </lineage>
</organism>
<proteinExistence type="predicted"/>